<sequence>MTIEGCQITPQAPLDQIKSKIVASNGTQTAQCNPLAASIRSSY</sequence>
<gene>
    <name evidence="1" type="ORF">CCACVL1_14615</name>
</gene>
<accession>A0A1R3I6C5</accession>
<reference evidence="1 2" key="1">
    <citation type="submission" date="2013-09" db="EMBL/GenBank/DDBJ databases">
        <title>Corchorus capsularis genome sequencing.</title>
        <authorList>
            <person name="Alam M."/>
            <person name="Haque M.S."/>
            <person name="Islam M.S."/>
            <person name="Emdad E.M."/>
            <person name="Islam M.M."/>
            <person name="Ahmed B."/>
            <person name="Halim A."/>
            <person name="Hossen Q.M.M."/>
            <person name="Hossain M.Z."/>
            <person name="Ahmed R."/>
            <person name="Khan M.M."/>
            <person name="Islam R."/>
            <person name="Rashid M.M."/>
            <person name="Khan S.A."/>
            <person name="Rahman M.S."/>
            <person name="Alam M."/>
        </authorList>
    </citation>
    <scope>NUCLEOTIDE SEQUENCE [LARGE SCALE GENOMIC DNA]</scope>
    <source>
        <strain evidence="2">cv. CVL-1</strain>
        <tissue evidence="1">Whole seedling</tissue>
    </source>
</reference>
<dbReference type="EMBL" id="AWWV01010607">
    <property type="protein sequence ID" value="OMO78152.1"/>
    <property type="molecule type" value="Genomic_DNA"/>
</dbReference>
<organism evidence="1 2">
    <name type="scientific">Corchorus capsularis</name>
    <name type="common">Jute</name>
    <dbReference type="NCBI Taxonomy" id="210143"/>
    <lineage>
        <taxon>Eukaryota</taxon>
        <taxon>Viridiplantae</taxon>
        <taxon>Streptophyta</taxon>
        <taxon>Embryophyta</taxon>
        <taxon>Tracheophyta</taxon>
        <taxon>Spermatophyta</taxon>
        <taxon>Magnoliopsida</taxon>
        <taxon>eudicotyledons</taxon>
        <taxon>Gunneridae</taxon>
        <taxon>Pentapetalae</taxon>
        <taxon>rosids</taxon>
        <taxon>malvids</taxon>
        <taxon>Malvales</taxon>
        <taxon>Malvaceae</taxon>
        <taxon>Grewioideae</taxon>
        <taxon>Apeibeae</taxon>
        <taxon>Corchorus</taxon>
    </lineage>
</organism>
<name>A0A1R3I6C5_COCAP</name>
<evidence type="ECO:0000313" key="2">
    <source>
        <dbReference type="Proteomes" id="UP000188268"/>
    </source>
</evidence>
<dbReference type="AlphaFoldDB" id="A0A1R3I6C5"/>
<dbReference type="Gramene" id="OMO78152">
    <property type="protein sequence ID" value="OMO78152"/>
    <property type="gene ID" value="CCACVL1_14615"/>
</dbReference>
<dbReference type="Proteomes" id="UP000188268">
    <property type="component" value="Unassembled WGS sequence"/>
</dbReference>
<evidence type="ECO:0000313" key="1">
    <source>
        <dbReference type="EMBL" id="OMO78152.1"/>
    </source>
</evidence>
<keyword evidence="2" id="KW-1185">Reference proteome</keyword>
<proteinExistence type="predicted"/>
<protein>
    <submittedName>
        <fullName evidence="1">Uncharacterized protein</fullName>
    </submittedName>
</protein>
<comment type="caution">
    <text evidence="1">The sequence shown here is derived from an EMBL/GenBank/DDBJ whole genome shotgun (WGS) entry which is preliminary data.</text>
</comment>